<dbReference type="AlphaFoldDB" id="A0A0B4D327"/>
<proteinExistence type="predicted"/>
<name>A0A0B4D327_PSEPS</name>
<protein>
    <recommendedName>
        <fullName evidence="4">Choice-of-anchor G family protein</fullName>
    </recommendedName>
</protein>
<comment type="caution">
    <text evidence="2">The sequence shown here is derived from an EMBL/GenBank/DDBJ whole genome shotgun (WGS) entry which is preliminary data.</text>
</comment>
<dbReference type="RefSeq" id="WP_043451191.1">
    <property type="nucleotide sequence ID" value="NZ_JWTB01000013.1"/>
</dbReference>
<reference evidence="2 3" key="1">
    <citation type="submission" date="2014-12" db="EMBL/GenBank/DDBJ databases">
        <title>Genome sequencing of Arthrobacter phenanthrenivorans SWC37.</title>
        <authorList>
            <person name="Tan P.W."/>
            <person name="Chan K.-G."/>
        </authorList>
    </citation>
    <scope>NUCLEOTIDE SEQUENCE [LARGE SCALE GENOMIC DNA]</scope>
    <source>
        <strain evidence="2 3">SWC37</strain>
    </source>
</reference>
<dbReference type="Proteomes" id="UP000031196">
    <property type="component" value="Unassembled WGS sequence"/>
</dbReference>
<dbReference type="EMBL" id="JWTB01000013">
    <property type="protein sequence ID" value="KIC67734.1"/>
    <property type="molecule type" value="Genomic_DNA"/>
</dbReference>
<organism evidence="2 3">
    <name type="scientific">Pseudarthrobacter phenanthrenivorans</name>
    <name type="common">Arthrobacter phenanthrenivorans</name>
    <dbReference type="NCBI Taxonomy" id="361575"/>
    <lineage>
        <taxon>Bacteria</taxon>
        <taxon>Bacillati</taxon>
        <taxon>Actinomycetota</taxon>
        <taxon>Actinomycetes</taxon>
        <taxon>Micrococcales</taxon>
        <taxon>Micrococcaceae</taxon>
        <taxon>Pseudarthrobacter</taxon>
    </lineage>
</organism>
<gene>
    <name evidence="2" type="ORF">RM50_06940</name>
</gene>
<evidence type="ECO:0000256" key="1">
    <source>
        <dbReference type="SAM" id="SignalP"/>
    </source>
</evidence>
<evidence type="ECO:0000313" key="2">
    <source>
        <dbReference type="EMBL" id="KIC67734.1"/>
    </source>
</evidence>
<feature type="chain" id="PRO_5038784894" description="Choice-of-anchor G family protein" evidence="1">
    <location>
        <begin position="35"/>
        <end position="554"/>
    </location>
</feature>
<evidence type="ECO:0008006" key="4">
    <source>
        <dbReference type="Google" id="ProtNLM"/>
    </source>
</evidence>
<sequence>MTAPRRNLRHRAARNPRTSLAIAAAAAVSLVATATVTTAAWVDNEWATGSVGVGSPGDCATNTLFSGEASATQLTGSVLGTNLKSIAGVEGLTVTNADGAASPLPLTATPVTGIPDAFISKLPVTALGTNPVTVGLGLGLPVGGLGTYTQWAQALDSGQARAAAGLVTDQSGAVDVGGTAAGAATAPQAAAISLGNIVPASLAGVTLDVGAVASSTSVQACGMINGWPTLAASPGISREYGVASLDLGADVPAAGTIVAATNTALVGVPTLQDLQSNLISALNTGVQEALGSLGRVRTTTTAAVVGLDLSPVRALLEQPQTQGAVTLSLDTGRLTIDLARLPGAAALSKGRPPNTPVVLTQADITQLQEDVRSLLARVAMRLGTAVDAVTVSATVKASVEVPLVGTVLGSTDIQIAGTVGQYRAGTVQPAITAVGLDLTPLLSNLVGAVLEAVTTSVVVPLSAAVSNLDTALAPLIAGARADAGAILASVGALVSIHVNVQPDRPWPGVKPADVSAKAGEYKVSAVRIGLINDPELLSLSLGTSSAGPFGYRPS</sequence>
<keyword evidence="1" id="KW-0732">Signal</keyword>
<accession>A0A0B4D327</accession>
<dbReference type="NCBIfam" id="NF033766">
    <property type="entry name" value="choice_anch_G"/>
    <property type="match status" value="1"/>
</dbReference>
<evidence type="ECO:0000313" key="3">
    <source>
        <dbReference type="Proteomes" id="UP000031196"/>
    </source>
</evidence>
<dbReference type="InterPro" id="IPR047900">
    <property type="entry name" value="Choice_anch_G"/>
</dbReference>
<feature type="signal peptide" evidence="1">
    <location>
        <begin position="1"/>
        <end position="34"/>
    </location>
</feature>
<dbReference type="OrthoDB" id="4946241at2"/>